<evidence type="ECO:0000256" key="2">
    <source>
        <dbReference type="SAM" id="MobiDB-lite"/>
    </source>
</evidence>
<gene>
    <name evidence="4" type="ORF">AN908_06280</name>
    <name evidence="5" type="ORF">AN912_10425</name>
</gene>
<comment type="similarity">
    <text evidence="1">Belongs to the Rv1128c/1148c/1588c/1702c/1945/3466 family.</text>
</comment>
<reference evidence="6 7" key="1">
    <citation type="submission" date="2015-09" db="EMBL/GenBank/DDBJ databases">
        <title>Genome Sequences of Mycobacterium immunogenum Isolates, Recuperated from a Chloraminated Drinking Water Distribution System Simulator Subjected to Episodes of Nitrification.</title>
        <authorList>
            <person name="Gomez-Alvarez V."/>
            <person name="Revetta R.P."/>
        </authorList>
    </citation>
    <scope>NUCLEOTIDE SEQUENCE [LARGE SCALE GENOMIC DNA]</scope>
    <source>
        <strain evidence="4 6">H008</strain>
        <strain evidence="5 7">H076</strain>
    </source>
</reference>
<dbReference type="Proteomes" id="UP000037843">
    <property type="component" value="Unassembled WGS sequence"/>
</dbReference>
<dbReference type="Pfam" id="PF01844">
    <property type="entry name" value="HNH"/>
    <property type="match status" value="1"/>
</dbReference>
<dbReference type="RefSeq" id="WP_043075730.1">
    <property type="nucleotide sequence ID" value="NZ_CP011530.1"/>
</dbReference>
<feature type="compositionally biased region" description="Basic and acidic residues" evidence="2">
    <location>
        <begin position="423"/>
        <end position="449"/>
    </location>
</feature>
<feature type="domain" description="HNH nuclease" evidence="3">
    <location>
        <begin position="314"/>
        <end position="366"/>
    </location>
</feature>
<sequence>MFEALGDGELIDVISSAQRAEAQAASRRLTAIGVLVDRHADPGREDLRDRFAVDRWDEVAAQVAAAQGITHALASHQMRYAYVLRYRLRAISERFAAGDIVFRTVALIIARTELVEDDRVVAAVDAAIAEALPRWERWSVKRLTAALDALVYRHDRDAVGRAKTATDDRHLEIRPRDTGDPLAEVWGVLQTPHAVALNLRLNQLARTVCAADPRTHAQLRADTVGALTQCLDQMRCACGDPDCAGRAVVDCPVVVNMVVNQDTLDDTECCEPALVSGFGVVNSAQARQMAMQPGARVRSLIASEGVDGYRPTRALAAFVRCRDLMCRFPGCSHPADSAELDHSVPYADGGSTAVGNLKALCRKHHLLKTFCGWREIQEPDGTVVWKAPTGHAYVTTPAGGLLFGNLTRARTRTQDRQQRRRTERNLNRRERLRRDSARVAHAKADPPPF</sequence>
<accession>A0A7V8RYA0</accession>
<dbReference type="GO" id="GO:0003676">
    <property type="term" value="F:nucleic acid binding"/>
    <property type="evidence" value="ECO:0007669"/>
    <property type="project" value="InterPro"/>
</dbReference>
<feature type="region of interest" description="Disordered" evidence="2">
    <location>
        <begin position="411"/>
        <end position="449"/>
    </location>
</feature>
<protein>
    <recommendedName>
        <fullName evidence="3">HNH nuclease domain-containing protein</fullName>
    </recommendedName>
</protein>
<dbReference type="InterPro" id="IPR003615">
    <property type="entry name" value="HNH_nuc"/>
</dbReference>
<dbReference type="OrthoDB" id="5242272at2"/>
<dbReference type="GO" id="GO:0008270">
    <property type="term" value="F:zinc ion binding"/>
    <property type="evidence" value="ECO:0007669"/>
    <property type="project" value="InterPro"/>
</dbReference>
<proteinExistence type="inferred from homology"/>
<dbReference type="AlphaFoldDB" id="A0A7V8RYA0"/>
<dbReference type="InterPro" id="IPR002711">
    <property type="entry name" value="HNH"/>
</dbReference>
<dbReference type="GeneID" id="45765007"/>
<evidence type="ECO:0000256" key="1">
    <source>
        <dbReference type="ARBA" id="ARBA00023450"/>
    </source>
</evidence>
<evidence type="ECO:0000313" key="5">
    <source>
        <dbReference type="EMBL" id="KPG34615.1"/>
    </source>
</evidence>
<evidence type="ECO:0000259" key="3">
    <source>
        <dbReference type="SMART" id="SM00507"/>
    </source>
</evidence>
<keyword evidence="7" id="KW-1185">Reference proteome</keyword>
<dbReference type="SMART" id="SM00507">
    <property type="entry name" value="HNHc"/>
    <property type="match status" value="1"/>
</dbReference>
<dbReference type="GO" id="GO:0004519">
    <property type="term" value="F:endonuclease activity"/>
    <property type="evidence" value="ECO:0007669"/>
    <property type="project" value="InterPro"/>
</dbReference>
<name>A0A7V8RYA0_9MYCO</name>
<dbReference type="InterPro" id="IPR003870">
    <property type="entry name" value="DUF222"/>
</dbReference>
<dbReference type="EMBL" id="LJFS01000010">
    <property type="protein sequence ID" value="KPG34615.1"/>
    <property type="molecule type" value="Genomic_DNA"/>
</dbReference>
<evidence type="ECO:0000313" key="7">
    <source>
        <dbReference type="Proteomes" id="UP000037962"/>
    </source>
</evidence>
<dbReference type="Proteomes" id="UP000037962">
    <property type="component" value="Unassembled WGS sequence"/>
</dbReference>
<dbReference type="KEGG" id="miz:BAB75_14155"/>
<evidence type="ECO:0000313" key="4">
    <source>
        <dbReference type="EMBL" id="KPG16544.1"/>
    </source>
</evidence>
<comment type="caution">
    <text evidence="4">The sequence shown here is derived from an EMBL/GenBank/DDBJ whole genome shotgun (WGS) entry which is preliminary data.</text>
</comment>
<dbReference type="Gene3D" id="1.10.30.50">
    <property type="match status" value="1"/>
</dbReference>
<evidence type="ECO:0000313" key="6">
    <source>
        <dbReference type="Proteomes" id="UP000037843"/>
    </source>
</evidence>
<dbReference type="EMBL" id="LJFO01000002">
    <property type="protein sequence ID" value="KPG16544.1"/>
    <property type="molecule type" value="Genomic_DNA"/>
</dbReference>
<dbReference type="Pfam" id="PF02720">
    <property type="entry name" value="DUF222"/>
    <property type="match status" value="1"/>
</dbReference>
<organism evidence="4 6">
    <name type="scientific">Mycobacteroides immunogenum</name>
    <dbReference type="NCBI Taxonomy" id="83262"/>
    <lineage>
        <taxon>Bacteria</taxon>
        <taxon>Bacillati</taxon>
        <taxon>Actinomycetota</taxon>
        <taxon>Actinomycetes</taxon>
        <taxon>Mycobacteriales</taxon>
        <taxon>Mycobacteriaceae</taxon>
        <taxon>Mycobacteroides</taxon>
    </lineage>
</organism>
<dbReference type="CDD" id="cd00085">
    <property type="entry name" value="HNHc"/>
    <property type="match status" value="1"/>
</dbReference>